<name>A0ABD1XX07_9MARC</name>
<comment type="caution">
    <text evidence="1">The sequence shown here is derived from an EMBL/GenBank/DDBJ whole genome shotgun (WGS) entry which is preliminary data.</text>
</comment>
<dbReference type="EMBL" id="JBHFFA010000007">
    <property type="protein sequence ID" value="KAL2612431.1"/>
    <property type="molecule type" value="Genomic_DNA"/>
</dbReference>
<evidence type="ECO:0000313" key="1">
    <source>
        <dbReference type="EMBL" id="KAL2612431.1"/>
    </source>
</evidence>
<dbReference type="Proteomes" id="UP001605036">
    <property type="component" value="Unassembled WGS sequence"/>
</dbReference>
<gene>
    <name evidence="1" type="ORF">R1flu_024123</name>
</gene>
<keyword evidence="2" id="KW-1185">Reference proteome</keyword>
<sequence>MSTNMMTFLRRCLNDYTTKIQQGCTSSAAKGTSAPELSDGQDVEVSQRVAKLQAAQEVSLTILKEQEQKK</sequence>
<reference evidence="1 2" key="1">
    <citation type="submission" date="2024-09" db="EMBL/GenBank/DDBJ databases">
        <title>Chromosome-scale assembly of Riccia fluitans.</title>
        <authorList>
            <person name="Paukszto L."/>
            <person name="Sawicki J."/>
            <person name="Karawczyk K."/>
            <person name="Piernik-Szablinska J."/>
            <person name="Szczecinska M."/>
            <person name="Mazdziarz M."/>
        </authorList>
    </citation>
    <scope>NUCLEOTIDE SEQUENCE [LARGE SCALE GENOMIC DNA]</scope>
    <source>
        <strain evidence="1">Rf_01</strain>
        <tissue evidence="1">Aerial parts of the thallus</tissue>
    </source>
</reference>
<evidence type="ECO:0000313" key="2">
    <source>
        <dbReference type="Proteomes" id="UP001605036"/>
    </source>
</evidence>
<proteinExistence type="predicted"/>
<protein>
    <submittedName>
        <fullName evidence="1">Uncharacterized protein</fullName>
    </submittedName>
</protein>
<organism evidence="1 2">
    <name type="scientific">Riccia fluitans</name>
    <dbReference type="NCBI Taxonomy" id="41844"/>
    <lineage>
        <taxon>Eukaryota</taxon>
        <taxon>Viridiplantae</taxon>
        <taxon>Streptophyta</taxon>
        <taxon>Embryophyta</taxon>
        <taxon>Marchantiophyta</taxon>
        <taxon>Marchantiopsida</taxon>
        <taxon>Marchantiidae</taxon>
        <taxon>Marchantiales</taxon>
        <taxon>Ricciaceae</taxon>
        <taxon>Riccia</taxon>
    </lineage>
</organism>
<accession>A0ABD1XX07</accession>
<dbReference type="AlphaFoldDB" id="A0ABD1XX07"/>